<dbReference type="EMBL" id="CAJNNW010024312">
    <property type="protein sequence ID" value="CAE8672011.1"/>
    <property type="molecule type" value="Genomic_DNA"/>
</dbReference>
<dbReference type="PROSITE" id="PS50846">
    <property type="entry name" value="HMA_2"/>
    <property type="match status" value="1"/>
</dbReference>
<dbReference type="Gene3D" id="3.30.70.100">
    <property type="match status" value="1"/>
</dbReference>
<keyword evidence="1" id="KW-0479">Metal-binding</keyword>
<dbReference type="AlphaFoldDB" id="A0A813J302"/>
<reference evidence="5" key="1">
    <citation type="submission" date="2021-02" db="EMBL/GenBank/DDBJ databases">
        <authorList>
            <person name="Dougan E. K."/>
            <person name="Rhodes N."/>
            <person name="Thang M."/>
            <person name="Chan C."/>
        </authorList>
    </citation>
    <scope>NUCLEOTIDE SEQUENCE</scope>
</reference>
<evidence type="ECO:0000256" key="2">
    <source>
        <dbReference type="SAM" id="Phobius"/>
    </source>
</evidence>
<keyword evidence="7" id="KW-1185">Reference proteome</keyword>
<dbReference type="Proteomes" id="UP000626109">
    <property type="component" value="Unassembled WGS sequence"/>
</dbReference>
<feature type="domain" description="HMA" evidence="3">
    <location>
        <begin position="118"/>
        <end position="189"/>
    </location>
</feature>
<dbReference type="EMBL" id="CAJNNV010000295">
    <property type="protein sequence ID" value="CAE8582098.1"/>
    <property type="molecule type" value="Genomic_DNA"/>
</dbReference>
<dbReference type="InterPro" id="IPR036163">
    <property type="entry name" value="HMA_dom_sf"/>
</dbReference>
<feature type="transmembrane region" description="Helical" evidence="2">
    <location>
        <begin position="12"/>
        <end position="35"/>
    </location>
</feature>
<dbReference type="Proteomes" id="UP000654075">
    <property type="component" value="Unassembled WGS sequence"/>
</dbReference>
<sequence>MLFSLMDGAHRLQWWGAIGLLSSSCCALQLLLNALNFGCAGFNNILGPLRPTLCALTLCVQSAVWYTALNAPVPQLAYVAPCTALAVGLTLLPELTYFWVSRAVKAKAHTGLTTGVQSCLALAVEGMGCVSCTKKVAEVLDSFPEVLSREIIFEEKRVRATLSLGVEEARELLLPRLLASVAEAGFQAELAELSVPTGEKLSESPDALSASEGSPQASCCEAGLLSGAGVAGLPLSIAAAWLQFVLFYYFIVASYCCYLLLFCLYYFHICCCVIFICCCVIFIVLLLVIVLLFAVALFILFSF</sequence>
<evidence type="ECO:0000313" key="7">
    <source>
        <dbReference type="Proteomes" id="UP000654075"/>
    </source>
</evidence>
<dbReference type="InterPro" id="IPR006121">
    <property type="entry name" value="HMA_dom"/>
</dbReference>
<keyword evidence="2" id="KW-1133">Transmembrane helix</keyword>
<dbReference type="Pfam" id="PF00403">
    <property type="entry name" value="HMA"/>
    <property type="match status" value="1"/>
</dbReference>
<evidence type="ECO:0000259" key="3">
    <source>
        <dbReference type="PROSITE" id="PS50846"/>
    </source>
</evidence>
<evidence type="ECO:0000256" key="1">
    <source>
        <dbReference type="ARBA" id="ARBA00022723"/>
    </source>
</evidence>
<protein>
    <recommendedName>
        <fullName evidence="3">HMA domain-containing protein</fullName>
    </recommendedName>
</protein>
<gene>
    <name evidence="4" type="ORF">PGLA1383_LOCUS1101</name>
    <name evidence="5" type="ORF">PGLA2088_LOCUS17853</name>
</gene>
<evidence type="ECO:0000313" key="5">
    <source>
        <dbReference type="EMBL" id="CAE8672011.1"/>
    </source>
</evidence>
<evidence type="ECO:0000313" key="4">
    <source>
        <dbReference type="EMBL" id="CAE8582098.1"/>
    </source>
</evidence>
<feature type="transmembrane region" description="Helical" evidence="2">
    <location>
        <begin position="246"/>
        <end position="267"/>
    </location>
</feature>
<dbReference type="PROSITE" id="PS01047">
    <property type="entry name" value="HMA_1"/>
    <property type="match status" value="1"/>
</dbReference>
<feature type="transmembrane region" description="Helical" evidence="2">
    <location>
        <begin position="78"/>
        <end position="100"/>
    </location>
</feature>
<proteinExistence type="predicted"/>
<organism evidence="5 6">
    <name type="scientific">Polarella glacialis</name>
    <name type="common">Dinoflagellate</name>
    <dbReference type="NCBI Taxonomy" id="89957"/>
    <lineage>
        <taxon>Eukaryota</taxon>
        <taxon>Sar</taxon>
        <taxon>Alveolata</taxon>
        <taxon>Dinophyceae</taxon>
        <taxon>Suessiales</taxon>
        <taxon>Suessiaceae</taxon>
        <taxon>Polarella</taxon>
    </lineage>
</organism>
<dbReference type="GO" id="GO:0046872">
    <property type="term" value="F:metal ion binding"/>
    <property type="evidence" value="ECO:0007669"/>
    <property type="project" value="UniProtKB-KW"/>
</dbReference>
<keyword evidence="2" id="KW-0472">Membrane</keyword>
<feature type="transmembrane region" description="Helical" evidence="2">
    <location>
        <begin position="47"/>
        <end position="66"/>
    </location>
</feature>
<accession>A0A813J302</accession>
<comment type="caution">
    <text evidence="5">The sequence shown here is derived from an EMBL/GenBank/DDBJ whole genome shotgun (WGS) entry which is preliminary data.</text>
</comment>
<evidence type="ECO:0000313" key="6">
    <source>
        <dbReference type="Proteomes" id="UP000626109"/>
    </source>
</evidence>
<dbReference type="SUPFAM" id="SSF55008">
    <property type="entry name" value="HMA, heavy metal-associated domain"/>
    <property type="match status" value="1"/>
</dbReference>
<keyword evidence="2" id="KW-0812">Transmembrane</keyword>
<name>A0A813J302_POLGL</name>
<dbReference type="CDD" id="cd00371">
    <property type="entry name" value="HMA"/>
    <property type="match status" value="1"/>
</dbReference>
<feature type="transmembrane region" description="Helical" evidence="2">
    <location>
        <begin position="273"/>
        <end position="301"/>
    </location>
</feature>
<dbReference type="InterPro" id="IPR017969">
    <property type="entry name" value="Heavy-metal-associated_CS"/>
</dbReference>
<dbReference type="OrthoDB" id="689350at2759"/>